<dbReference type="OrthoDB" id="5552446at2759"/>
<dbReference type="EMBL" id="JANBTW010000010">
    <property type="protein sequence ID" value="KAJ2679648.1"/>
    <property type="molecule type" value="Genomic_DNA"/>
</dbReference>
<comment type="caution">
    <text evidence="1">The sequence shown here is derived from an EMBL/GenBank/DDBJ whole genome shotgun (WGS) entry which is preliminary data.</text>
</comment>
<dbReference type="AlphaFoldDB" id="A0A9W8GCY6"/>
<name>A0A9W8GCY6_9FUNG</name>
<dbReference type="Proteomes" id="UP001151518">
    <property type="component" value="Unassembled WGS sequence"/>
</dbReference>
<sequence>MYLFLVRSGFSKYKVKSGGCWRLGHTKRRLTKAGTEPTKIAVDKEEVIYEAISGNAVRMLKFMSLTGSIAACTATVSTGIAQLQDALGENDLGVHSLALASFVSIMSTVVITKMFSPFVTKVIMLPTASTKSIKIDKHGLPTFESILSASRTKDAAGPKLNRHFSLSGSATKDTVLVLETPGLFGFNSRHTKVGINDLAPSPKRMRTWDMTATKIRLLREKGIKPPVTTFTIMWRSLKDSPNRRLLEEINSLVGSD</sequence>
<gene>
    <name evidence="1" type="ORF">GGI25_001338</name>
</gene>
<accession>A0A9W8GCY6</accession>
<organism evidence="1 2">
    <name type="scientific">Coemansia spiralis</name>
    <dbReference type="NCBI Taxonomy" id="417178"/>
    <lineage>
        <taxon>Eukaryota</taxon>
        <taxon>Fungi</taxon>
        <taxon>Fungi incertae sedis</taxon>
        <taxon>Zoopagomycota</taxon>
        <taxon>Kickxellomycotina</taxon>
        <taxon>Kickxellomycetes</taxon>
        <taxon>Kickxellales</taxon>
        <taxon>Kickxellaceae</taxon>
        <taxon>Coemansia</taxon>
    </lineage>
</organism>
<evidence type="ECO:0000313" key="1">
    <source>
        <dbReference type="EMBL" id="KAJ2679648.1"/>
    </source>
</evidence>
<protein>
    <submittedName>
        <fullName evidence="1">Uncharacterized protein</fullName>
    </submittedName>
</protein>
<proteinExistence type="predicted"/>
<reference evidence="1" key="1">
    <citation type="submission" date="2022-07" db="EMBL/GenBank/DDBJ databases">
        <title>Phylogenomic reconstructions and comparative analyses of Kickxellomycotina fungi.</title>
        <authorList>
            <person name="Reynolds N.K."/>
            <person name="Stajich J.E."/>
            <person name="Barry K."/>
            <person name="Grigoriev I.V."/>
            <person name="Crous P."/>
            <person name="Smith M.E."/>
        </authorList>
    </citation>
    <scope>NUCLEOTIDE SEQUENCE</scope>
    <source>
        <strain evidence="1">NRRL 3115</strain>
    </source>
</reference>
<evidence type="ECO:0000313" key="2">
    <source>
        <dbReference type="Proteomes" id="UP001151518"/>
    </source>
</evidence>